<gene>
    <name evidence="1" type="ORF">SAMN05443665_106426</name>
</gene>
<dbReference type="AlphaFoldDB" id="A0A239P3J4"/>
<proteinExistence type="predicted"/>
<organism evidence="1 2">
    <name type="scientific">Actinomadura meyerae</name>
    <dbReference type="NCBI Taxonomy" id="240840"/>
    <lineage>
        <taxon>Bacteria</taxon>
        <taxon>Bacillati</taxon>
        <taxon>Actinomycetota</taxon>
        <taxon>Actinomycetes</taxon>
        <taxon>Streptosporangiales</taxon>
        <taxon>Thermomonosporaceae</taxon>
        <taxon>Actinomadura</taxon>
    </lineage>
</organism>
<dbReference type="EMBL" id="FZOR01000064">
    <property type="protein sequence ID" value="SNT61552.1"/>
    <property type="molecule type" value="Genomic_DNA"/>
</dbReference>
<dbReference type="Proteomes" id="UP000198318">
    <property type="component" value="Unassembled WGS sequence"/>
</dbReference>
<keyword evidence="2" id="KW-1185">Reference proteome</keyword>
<protein>
    <submittedName>
        <fullName evidence="1">Uncharacterized protein</fullName>
    </submittedName>
</protein>
<dbReference type="RefSeq" id="WP_179271891.1">
    <property type="nucleotide sequence ID" value="NZ_FZOR01000064.1"/>
</dbReference>
<evidence type="ECO:0000313" key="1">
    <source>
        <dbReference type="EMBL" id="SNT61552.1"/>
    </source>
</evidence>
<reference evidence="1 2" key="1">
    <citation type="submission" date="2017-06" db="EMBL/GenBank/DDBJ databases">
        <authorList>
            <person name="Kim H.J."/>
            <person name="Triplett B.A."/>
        </authorList>
    </citation>
    <scope>NUCLEOTIDE SEQUENCE [LARGE SCALE GENOMIC DNA]</scope>
    <source>
        <strain evidence="1 2">DSM 44715</strain>
    </source>
</reference>
<name>A0A239P3J4_9ACTN</name>
<sequence length="46" mass="5771">MTDRPPREHEGCPAEERYWRIRVGLEFVRFALAMFIDHFWEILRRH</sequence>
<evidence type="ECO:0000313" key="2">
    <source>
        <dbReference type="Proteomes" id="UP000198318"/>
    </source>
</evidence>
<accession>A0A239P3J4</accession>